<evidence type="ECO:0000256" key="1">
    <source>
        <dbReference type="SAM" id="Phobius"/>
    </source>
</evidence>
<evidence type="ECO:0000313" key="2">
    <source>
        <dbReference type="EMBL" id="SJZ39101.1"/>
    </source>
</evidence>
<dbReference type="Proteomes" id="UP000196365">
    <property type="component" value="Unassembled WGS sequence"/>
</dbReference>
<evidence type="ECO:0000313" key="3">
    <source>
        <dbReference type="Proteomes" id="UP000196365"/>
    </source>
</evidence>
<organism evidence="2 3">
    <name type="scientific">Garciella nitratireducens DSM 15102</name>
    <dbReference type="NCBI Taxonomy" id="1121911"/>
    <lineage>
        <taxon>Bacteria</taxon>
        <taxon>Bacillati</taxon>
        <taxon>Bacillota</taxon>
        <taxon>Clostridia</taxon>
        <taxon>Eubacteriales</taxon>
        <taxon>Eubacteriaceae</taxon>
        <taxon>Garciella</taxon>
    </lineage>
</organism>
<proteinExistence type="predicted"/>
<dbReference type="Pfam" id="PF14209">
    <property type="entry name" value="DUF4321"/>
    <property type="match status" value="1"/>
</dbReference>
<keyword evidence="1" id="KW-0472">Membrane</keyword>
<keyword evidence="1" id="KW-0812">Transmembrane</keyword>
<feature type="transmembrane region" description="Helical" evidence="1">
    <location>
        <begin position="61"/>
        <end position="85"/>
    </location>
</feature>
<keyword evidence="3" id="KW-1185">Reference proteome</keyword>
<name>A0A1T4K9L9_9FIRM</name>
<gene>
    <name evidence="2" type="ORF">SAMN02745973_00439</name>
</gene>
<accession>A0A1T4K9L9</accession>
<sequence>MKSNKNLLLLLITILSTMIAGGFIGDLLKDYLSIFQFNYPIKFFNVEENLWNIMDLNVFKLSFGMVININLGSILGVFLGLFIFYKNR</sequence>
<protein>
    <recommendedName>
        <fullName evidence="4">DUF4321 domain-containing protein</fullName>
    </recommendedName>
</protein>
<dbReference type="EMBL" id="FUWV01000001">
    <property type="protein sequence ID" value="SJZ39101.1"/>
    <property type="molecule type" value="Genomic_DNA"/>
</dbReference>
<dbReference type="AlphaFoldDB" id="A0A1T4K9L9"/>
<dbReference type="RefSeq" id="WP_087677873.1">
    <property type="nucleotide sequence ID" value="NZ_FUWV01000001.1"/>
</dbReference>
<reference evidence="2 3" key="1">
    <citation type="submission" date="2017-02" db="EMBL/GenBank/DDBJ databases">
        <authorList>
            <person name="Peterson S.W."/>
        </authorList>
    </citation>
    <scope>NUCLEOTIDE SEQUENCE [LARGE SCALE GENOMIC DNA]</scope>
    <source>
        <strain evidence="2 3">DSM 15102</strain>
    </source>
</reference>
<keyword evidence="1" id="KW-1133">Transmembrane helix</keyword>
<dbReference type="InterPro" id="IPR025470">
    <property type="entry name" value="DUF4321"/>
</dbReference>
<evidence type="ECO:0008006" key="4">
    <source>
        <dbReference type="Google" id="ProtNLM"/>
    </source>
</evidence>